<keyword evidence="7 9" id="KW-1133">Transmembrane helix</keyword>
<evidence type="ECO:0000313" key="13">
    <source>
        <dbReference type="EMBL" id="RDJ98137.1"/>
    </source>
</evidence>
<keyword evidence="4 9" id="KW-1003">Cell membrane</keyword>
<organism evidence="13 14">
    <name type="scientific">Cupriavidus lacunae</name>
    <dbReference type="NCBI Taxonomy" id="2666307"/>
    <lineage>
        <taxon>Bacteria</taxon>
        <taxon>Pseudomonadati</taxon>
        <taxon>Pseudomonadota</taxon>
        <taxon>Betaproteobacteria</taxon>
        <taxon>Burkholderiales</taxon>
        <taxon>Burkholderiaceae</taxon>
        <taxon>Cupriavidus</taxon>
    </lineage>
</organism>
<evidence type="ECO:0000256" key="5">
    <source>
        <dbReference type="ARBA" id="ARBA00022519"/>
    </source>
</evidence>
<dbReference type="InterPro" id="IPR058781">
    <property type="entry name" value="HH_AprE-like"/>
</dbReference>
<evidence type="ECO:0000259" key="12">
    <source>
        <dbReference type="Pfam" id="PF26002"/>
    </source>
</evidence>
<evidence type="ECO:0000256" key="3">
    <source>
        <dbReference type="ARBA" id="ARBA00022448"/>
    </source>
</evidence>
<dbReference type="NCBIfam" id="TIGR01843">
    <property type="entry name" value="type_I_hlyD"/>
    <property type="match status" value="1"/>
</dbReference>
<name>A0A370MY67_9BURK</name>
<protein>
    <recommendedName>
        <fullName evidence="9">Membrane fusion protein (MFP) family protein</fullName>
    </recommendedName>
</protein>
<comment type="caution">
    <text evidence="13">The sequence shown here is derived from an EMBL/GenBank/DDBJ whole genome shotgun (WGS) entry which is preliminary data.</text>
</comment>
<dbReference type="Pfam" id="PF26002">
    <property type="entry name" value="Beta-barrel_AprE"/>
    <property type="match status" value="1"/>
</dbReference>
<dbReference type="InterPro" id="IPR058982">
    <property type="entry name" value="Beta-barrel_AprE"/>
</dbReference>
<dbReference type="GO" id="GO:0005886">
    <property type="term" value="C:plasma membrane"/>
    <property type="evidence" value="ECO:0007669"/>
    <property type="project" value="UniProtKB-SubCell"/>
</dbReference>
<feature type="coiled-coil region" evidence="10">
    <location>
        <begin position="186"/>
        <end position="213"/>
    </location>
</feature>
<dbReference type="PANTHER" id="PTHR30386:SF26">
    <property type="entry name" value="TRANSPORT PROTEIN COMB"/>
    <property type="match status" value="1"/>
</dbReference>
<dbReference type="PRINTS" id="PR01490">
    <property type="entry name" value="RTXTOXIND"/>
</dbReference>
<comment type="similarity">
    <text evidence="2 9">Belongs to the membrane fusion protein (MFP) (TC 8.A.1) family.</text>
</comment>
<keyword evidence="3 9" id="KW-0813">Transport</keyword>
<evidence type="ECO:0000256" key="1">
    <source>
        <dbReference type="ARBA" id="ARBA00004377"/>
    </source>
</evidence>
<evidence type="ECO:0000313" key="14">
    <source>
        <dbReference type="Proteomes" id="UP000255165"/>
    </source>
</evidence>
<evidence type="ECO:0000256" key="10">
    <source>
        <dbReference type="SAM" id="Coils"/>
    </source>
</evidence>
<keyword evidence="5 9" id="KW-0997">Cell inner membrane</keyword>
<evidence type="ECO:0000256" key="4">
    <source>
        <dbReference type="ARBA" id="ARBA00022475"/>
    </source>
</evidence>
<evidence type="ECO:0000256" key="8">
    <source>
        <dbReference type="ARBA" id="ARBA00023136"/>
    </source>
</evidence>
<evidence type="ECO:0000256" key="9">
    <source>
        <dbReference type="RuleBase" id="RU365093"/>
    </source>
</evidence>
<evidence type="ECO:0000259" key="11">
    <source>
        <dbReference type="Pfam" id="PF25994"/>
    </source>
</evidence>
<evidence type="ECO:0000256" key="6">
    <source>
        <dbReference type="ARBA" id="ARBA00022692"/>
    </source>
</evidence>
<comment type="subcellular location">
    <subcellularLocation>
        <location evidence="1 9">Cell inner membrane</location>
        <topology evidence="1 9">Single-pass membrane protein</topology>
    </subcellularLocation>
</comment>
<proteinExistence type="inferred from homology"/>
<dbReference type="InterPro" id="IPR050739">
    <property type="entry name" value="MFP"/>
</dbReference>
<dbReference type="RefSeq" id="WP_115216809.1">
    <property type="nucleotide sequence ID" value="NZ_QKWJ01000157.1"/>
</dbReference>
<keyword evidence="10" id="KW-0175">Coiled coil</keyword>
<reference evidence="14" key="1">
    <citation type="submission" date="2018-06" db="EMBL/GenBank/DDBJ databases">
        <authorList>
            <person name="Feng T."/>
            <person name="Jeon C.O."/>
        </authorList>
    </citation>
    <scope>NUCLEOTIDE SEQUENCE [LARGE SCALE GENOMIC DNA]</scope>
    <source>
        <strain evidence="14">S23</strain>
    </source>
</reference>
<sequence>MSQPLETPCLDELPLGGKRSDWLGRIATAIKPRADDTAYMQASSAALMEGPRSFTHWILWSTFLFLILALTWAGLAKVDEVTVGEGKVIPSNQVQVVQNPDGGVVSEILVRVGEVVQKDQPLMRIDDTRFSASYKEGQAKDDALIARIARLKAEAGGTPFLTTRRAEGIQGDKFFAEEQNLFESRQRELQASLAVLRQQADQRRQELAEKRSREAQLLQSYALVSKELAMTRPLAQKGVVSDVELLRLEREANDLAGELSATRLSLPRLDAAYREARQKIDEMSAHFRADAMKDLNQAGAEQAALSAANTALEDRVVHAVVRAPVAGVVKQIKLNTVGGVAQPGMELMEIVPLEDTLLIEARVRPADVAYLHLGQEAMVKLSAYDYSIFGGFPATLEHISADTLIPEKPGEKPEPYYRILVRTQQNKPSGRSDSVPILPGMVATVDIRTGQKTVLHYLLKPIIKTKDVALRER</sequence>
<evidence type="ECO:0000256" key="7">
    <source>
        <dbReference type="ARBA" id="ARBA00022989"/>
    </source>
</evidence>
<dbReference type="InterPro" id="IPR010129">
    <property type="entry name" value="T1SS_HlyD"/>
</dbReference>
<dbReference type="Proteomes" id="UP000255165">
    <property type="component" value="Unassembled WGS sequence"/>
</dbReference>
<dbReference type="Pfam" id="PF25994">
    <property type="entry name" value="HH_AprE"/>
    <property type="match status" value="1"/>
</dbReference>
<keyword evidence="8 9" id="KW-0472">Membrane</keyword>
<dbReference type="Gene3D" id="2.40.50.100">
    <property type="match status" value="1"/>
</dbReference>
<dbReference type="InterPro" id="IPR006144">
    <property type="entry name" value="Secretion_HlyD_CS"/>
</dbReference>
<evidence type="ECO:0000256" key="2">
    <source>
        <dbReference type="ARBA" id="ARBA00009477"/>
    </source>
</evidence>
<dbReference type="GO" id="GO:0009306">
    <property type="term" value="P:protein secretion"/>
    <property type="evidence" value="ECO:0007669"/>
    <property type="project" value="InterPro"/>
</dbReference>
<feature type="domain" description="AprE-like beta-barrel" evidence="12">
    <location>
        <begin position="357"/>
        <end position="450"/>
    </location>
</feature>
<dbReference type="AlphaFoldDB" id="A0A370MY67"/>
<dbReference type="PROSITE" id="PS00543">
    <property type="entry name" value="HLYD_FAMILY"/>
    <property type="match status" value="1"/>
</dbReference>
<gene>
    <name evidence="13" type="ORF">DN412_41460</name>
</gene>
<keyword evidence="6 9" id="KW-0812">Transmembrane</keyword>
<dbReference type="PANTHER" id="PTHR30386">
    <property type="entry name" value="MEMBRANE FUSION SUBUNIT OF EMRAB-TOLC MULTIDRUG EFFLUX PUMP"/>
    <property type="match status" value="1"/>
</dbReference>
<keyword evidence="14" id="KW-1185">Reference proteome</keyword>
<feature type="domain" description="AprE-like long alpha-helical hairpin" evidence="11">
    <location>
        <begin position="132"/>
        <end position="315"/>
    </location>
</feature>
<feature type="transmembrane region" description="Helical" evidence="9">
    <location>
        <begin position="57"/>
        <end position="75"/>
    </location>
</feature>
<accession>A0A370MY67</accession>
<dbReference type="EMBL" id="QKWJ01000157">
    <property type="protein sequence ID" value="RDJ98137.1"/>
    <property type="molecule type" value="Genomic_DNA"/>
</dbReference>
<dbReference type="Gene3D" id="2.40.30.170">
    <property type="match status" value="1"/>
</dbReference>